<proteinExistence type="predicted"/>
<protein>
    <submittedName>
        <fullName evidence="1">Uncharacterized protein</fullName>
    </submittedName>
</protein>
<dbReference type="EMBL" id="BPQB01000019">
    <property type="protein sequence ID" value="GJE90913.1"/>
    <property type="molecule type" value="Genomic_DNA"/>
</dbReference>
<name>A0A9P3LDZ1_9APHY</name>
<dbReference type="AlphaFoldDB" id="A0A9P3LDZ1"/>
<keyword evidence="2" id="KW-1185">Reference proteome</keyword>
<comment type="caution">
    <text evidence="1">The sequence shown here is derived from an EMBL/GenBank/DDBJ whole genome shotgun (WGS) entry which is preliminary data.</text>
</comment>
<accession>A0A9P3LDZ1</accession>
<gene>
    <name evidence="1" type="ORF">PsYK624_070590</name>
</gene>
<organism evidence="1 2">
    <name type="scientific">Phanerochaete sordida</name>
    <dbReference type="NCBI Taxonomy" id="48140"/>
    <lineage>
        <taxon>Eukaryota</taxon>
        <taxon>Fungi</taxon>
        <taxon>Dikarya</taxon>
        <taxon>Basidiomycota</taxon>
        <taxon>Agaricomycotina</taxon>
        <taxon>Agaricomycetes</taxon>
        <taxon>Polyporales</taxon>
        <taxon>Phanerochaetaceae</taxon>
        <taxon>Phanerochaete</taxon>
    </lineage>
</organism>
<evidence type="ECO:0000313" key="1">
    <source>
        <dbReference type="EMBL" id="GJE90913.1"/>
    </source>
</evidence>
<reference evidence="1 2" key="1">
    <citation type="submission" date="2021-08" db="EMBL/GenBank/DDBJ databases">
        <title>Draft Genome Sequence of Phanerochaete sordida strain YK-624.</title>
        <authorList>
            <person name="Mori T."/>
            <person name="Dohra H."/>
            <person name="Suzuki T."/>
            <person name="Kawagishi H."/>
            <person name="Hirai H."/>
        </authorList>
    </citation>
    <scope>NUCLEOTIDE SEQUENCE [LARGE SCALE GENOMIC DNA]</scope>
    <source>
        <strain evidence="1 2">YK-624</strain>
    </source>
</reference>
<sequence length="85" mass="9656">MMRVGISHGLALGYPLAGAIRTDTTDWRRAVVQIAGQWLARRRADGRRTRIALAYLRAFLSKIGAAVMHCPCFIGPRRRWYVVFL</sequence>
<dbReference type="Proteomes" id="UP000703269">
    <property type="component" value="Unassembled WGS sequence"/>
</dbReference>
<evidence type="ECO:0000313" key="2">
    <source>
        <dbReference type="Proteomes" id="UP000703269"/>
    </source>
</evidence>